<protein>
    <recommendedName>
        <fullName evidence="4">DUF5709 domain-containing protein</fullName>
    </recommendedName>
</protein>
<keyword evidence="3" id="KW-1185">Reference proteome</keyword>
<feature type="compositionally biased region" description="Basic and acidic residues" evidence="1">
    <location>
        <begin position="41"/>
        <end position="80"/>
    </location>
</feature>
<name>A0A378YTH9_9NOCA</name>
<evidence type="ECO:0008006" key="4">
    <source>
        <dbReference type="Google" id="ProtNLM"/>
    </source>
</evidence>
<proteinExistence type="predicted"/>
<dbReference type="RefSeq" id="WP_039815522.1">
    <property type="nucleotide sequence ID" value="NZ_JADLRH010000003.1"/>
</dbReference>
<evidence type="ECO:0000256" key="1">
    <source>
        <dbReference type="SAM" id="MobiDB-lite"/>
    </source>
</evidence>
<gene>
    <name evidence="2" type="ORF">NCTC1934_04106</name>
</gene>
<dbReference type="AlphaFoldDB" id="A0A378YTH9"/>
<dbReference type="EMBL" id="UGRY01000002">
    <property type="protein sequence ID" value="SUA80088.1"/>
    <property type="molecule type" value="Genomic_DNA"/>
</dbReference>
<dbReference type="OrthoDB" id="4565554at2"/>
<feature type="region of interest" description="Disordered" evidence="1">
    <location>
        <begin position="1"/>
        <end position="133"/>
    </location>
</feature>
<dbReference type="Proteomes" id="UP000255467">
    <property type="component" value="Unassembled WGS sequence"/>
</dbReference>
<accession>A0A378YTH9</accession>
<sequence length="133" mass="14593">MNGNQDPADEMGPGDTLSSTESLDPDDVRNADDDTVVAPPEDWRAADKYGMTEREQRIGEPHAARLDAEEPDVSADRRNPDAGPPTEEFSPLDTSAVVTDENAEDTDPRPTRQHRGQVDDTPEDGESYFPIVE</sequence>
<evidence type="ECO:0000313" key="2">
    <source>
        <dbReference type="EMBL" id="SUA80088.1"/>
    </source>
</evidence>
<reference evidence="2 3" key="1">
    <citation type="submission" date="2018-06" db="EMBL/GenBank/DDBJ databases">
        <authorList>
            <consortium name="Pathogen Informatics"/>
            <person name="Doyle S."/>
        </authorList>
    </citation>
    <scope>NUCLEOTIDE SEQUENCE [LARGE SCALE GENOMIC DNA]</scope>
    <source>
        <strain evidence="2 3">NCTC1934</strain>
    </source>
</reference>
<organism evidence="2 3">
    <name type="scientific">Nocardia otitidiscaviarum</name>
    <dbReference type="NCBI Taxonomy" id="1823"/>
    <lineage>
        <taxon>Bacteria</taxon>
        <taxon>Bacillati</taxon>
        <taxon>Actinomycetota</taxon>
        <taxon>Actinomycetes</taxon>
        <taxon>Mycobacteriales</taxon>
        <taxon>Nocardiaceae</taxon>
        <taxon>Nocardia</taxon>
    </lineage>
</organism>
<evidence type="ECO:0000313" key="3">
    <source>
        <dbReference type="Proteomes" id="UP000255467"/>
    </source>
</evidence>
<dbReference type="STRING" id="1406858.GCA_000710895_07150"/>